<dbReference type="EMBL" id="CP000476">
    <property type="protein sequence ID" value="ABM10782.1"/>
    <property type="molecule type" value="Genomic_DNA"/>
</dbReference>
<dbReference type="InterPro" id="IPR036388">
    <property type="entry name" value="WH-like_DNA-bd_sf"/>
</dbReference>
<dbReference type="InterPro" id="IPR001845">
    <property type="entry name" value="HTH_ArsR_DNA-bd_dom"/>
</dbReference>
<accession>A1RDV5</accession>
<keyword evidence="3" id="KW-1185">Reference proteome</keyword>
<dbReference type="GO" id="GO:0003700">
    <property type="term" value="F:DNA-binding transcription factor activity"/>
    <property type="evidence" value="ECO:0007669"/>
    <property type="project" value="InterPro"/>
</dbReference>
<organism evidence="2 3">
    <name type="scientific">Paenarthrobacter aurescens (strain TC1)</name>
    <dbReference type="NCBI Taxonomy" id="290340"/>
    <lineage>
        <taxon>Bacteria</taxon>
        <taxon>Bacillati</taxon>
        <taxon>Actinomycetota</taxon>
        <taxon>Actinomycetes</taxon>
        <taxon>Micrococcales</taxon>
        <taxon>Micrococcaceae</taxon>
        <taxon>Paenarthrobacter</taxon>
    </lineage>
</organism>
<proteinExistence type="predicted"/>
<dbReference type="HOGENOM" id="CLU_2217554_0_0_11"/>
<dbReference type="SMART" id="SM00418">
    <property type="entry name" value="HTH_ARSR"/>
    <property type="match status" value="1"/>
</dbReference>
<dbReference type="InterPro" id="IPR011991">
    <property type="entry name" value="ArsR-like_HTH"/>
</dbReference>
<protein>
    <submittedName>
        <fullName evidence="2">Regulatory protein</fullName>
    </submittedName>
</protein>
<name>A1RDV5_PAEAT</name>
<dbReference type="SUPFAM" id="SSF46785">
    <property type="entry name" value="Winged helix' DNA-binding domain"/>
    <property type="match status" value="1"/>
</dbReference>
<sequence>MPRYIRPPSALPRDVEMAIESFGTMFSRAILRHLSLHGPTGAADLARELGTDSNTARRALRALEEAGLVTADAPAGQRRGRVVTFATQPERLESLLAALKDYLLGH</sequence>
<keyword evidence="2" id="KW-0614">Plasmid</keyword>
<reference evidence="2 3" key="1">
    <citation type="journal article" date="2006" name="PLoS Genet.">
        <title>Secrets of soil survival revealed by the genome sequence of Arthrobacter aurescens TC1.</title>
        <authorList>
            <person name="Mongodin E.F."/>
            <person name="Shapir N."/>
            <person name="Daugherty S.C."/>
            <person name="DeBoy R.T."/>
            <person name="Emerson J.B."/>
            <person name="Shvartzbeyn A."/>
            <person name="Radune D."/>
            <person name="Vamathevan J."/>
            <person name="Riggs F."/>
            <person name="Grinberg V."/>
            <person name="Khouri H."/>
            <person name="Wackett L.P."/>
            <person name="Nelson K.E."/>
            <person name="Sadowsky M.J."/>
        </authorList>
    </citation>
    <scope>NUCLEOTIDE SEQUENCE [LARGE SCALE GENOMIC DNA]</scope>
    <source>
        <strain evidence="2 3">TC1</strain>
    </source>
</reference>
<dbReference type="KEGG" id="aau:AAur_pTC20272"/>
<dbReference type="InterPro" id="IPR036390">
    <property type="entry name" value="WH_DNA-bd_sf"/>
</dbReference>
<dbReference type="eggNOG" id="COG0640">
    <property type="taxonomic scope" value="Bacteria"/>
</dbReference>
<dbReference type="Proteomes" id="UP000000637">
    <property type="component" value="Plasmid pTC2"/>
</dbReference>
<evidence type="ECO:0000313" key="3">
    <source>
        <dbReference type="Proteomes" id="UP000000637"/>
    </source>
</evidence>
<dbReference type="OrthoDB" id="4951732at2"/>
<gene>
    <name evidence="2" type="ordered locus">AAur_pTC20272</name>
</gene>
<feature type="domain" description="HTH arsR-type" evidence="1">
    <location>
        <begin position="21"/>
        <end position="101"/>
    </location>
</feature>
<dbReference type="CDD" id="cd00090">
    <property type="entry name" value="HTH_ARSR"/>
    <property type="match status" value="1"/>
</dbReference>
<dbReference type="Pfam" id="PF12840">
    <property type="entry name" value="HTH_20"/>
    <property type="match status" value="1"/>
</dbReference>
<geneLocation type="plasmid" evidence="2 3">
    <name>pTC2</name>
</geneLocation>
<evidence type="ECO:0000259" key="1">
    <source>
        <dbReference type="SMART" id="SM00418"/>
    </source>
</evidence>
<dbReference type="AlphaFoldDB" id="A1RDV5"/>
<dbReference type="Gene3D" id="1.10.10.10">
    <property type="entry name" value="Winged helix-like DNA-binding domain superfamily/Winged helix DNA-binding domain"/>
    <property type="match status" value="1"/>
</dbReference>
<evidence type="ECO:0000313" key="2">
    <source>
        <dbReference type="EMBL" id="ABM10782.1"/>
    </source>
</evidence>